<evidence type="ECO:0000256" key="1">
    <source>
        <dbReference type="ARBA" id="ARBA00004196"/>
    </source>
</evidence>
<dbReference type="Gene3D" id="1.10.287.470">
    <property type="entry name" value="Helix hairpin bin"/>
    <property type="match status" value="1"/>
</dbReference>
<evidence type="ECO:0000313" key="9">
    <source>
        <dbReference type="Proteomes" id="UP000181790"/>
    </source>
</evidence>
<dbReference type="InterPro" id="IPR058624">
    <property type="entry name" value="MdtA-like_HH"/>
</dbReference>
<feature type="domain" description="Multidrug resistance protein MdtA-like beta-barrel" evidence="6">
    <location>
        <begin position="204"/>
        <end position="287"/>
    </location>
</feature>
<accession>A0A1S2VFG9</accession>
<dbReference type="GO" id="GO:0046677">
    <property type="term" value="P:response to antibiotic"/>
    <property type="evidence" value="ECO:0007669"/>
    <property type="project" value="TreeGrafter"/>
</dbReference>
<evidence type="ECO:0000259" key="5">
    <source>
        <dbReference type="Pfam" id="PF25917"/>
    </source>
</evidence>
<dbReference type="InterPro" id="IPR058627">
    <property type="entry name" value="MdtA-like_C"/>
</dbReference>
<proteinExistence type="inferred from homology"/>
<gene>
    <name evidence="8" type="ORF">BLX24_19790</name>
</gene>
<dbReference type="Pfam" id="PF25917">
    <property type="entry name" value="BSH_RND"/>
    <property type="match status" value="1"/>
</dbReference>
<feature type="domain" description="Multidrug resistance protein MdtA-like C-terminal permuted SH3" evidence="7">
    <location>
        <begin position="292"/>
        <end position="352"/>
    </location>
</feature>
<evidence type="ECO:0000256" key="2">
    <source>
        <dbReference type="ARBA" id="ARBA00009477"/>
    </source>
</evidence>
<comment type="similarity">
    <text evidence="2">Belongs to the membrane fusion protein (MFP) (TC 8.A.1) family.</text>
</comment>
<dbReference type="EMBL" id="MORL01000012">
    <property type="protein sequence ID" value="OIN57473.1"/>
    <property type="molecule type" value="Genomic_DNA"/>
</dbReference>
<dbReference type="GO" id="GO:0030313">
    <property type="term" value="C:cell envelope"/>
    <property type="evidence" value="ECO:0007669"/>
    <property type="project" value="UniProtKB-SubCell"/>
</dbReference>
<feature type="domain" description="Multidrug resistance protein MdtA-like alpha-helical hairpin" evidence="4">
    <location>
        <begin position="98"/>
        <end position="167"/>
    </location>
</feature>
<feature type="domain" description="Multidrug resistance protein MdtA-like barrel-sandwich hybrid" evidence="5">
    <location>
        <begin position="58"/>
        <end position="194"/>
    </location>
</feature>
<dbReference type="SUPFAM" id="SSF111369">
    <property type="entry name" value="HlyD-like secretion proteins"/>
    <property type="match status" value="1"/>
</dbReference>
<comment type="subcellular location">
    <subcellularLocation>
        <location evidence="1">Cell envelope</location>
    </subcellularLocation>
</comment>
<keyword evidence="9" id="KW-1185">Reference proteome</keyword>
<dbReference type="OrthoDB" id="9801814at2"/>
<dbReference type="RefSeq" id="WP_071504934.1">
    <property type="nucleotide sequence ID" value="NZ_MORL01000012.1"/>
</dbReference>
<keyword evidence="3" id="KW-0175">Coiled coil</keyword>
<protein>
    <submittedName>
        <fullName evidence="8">Efflux transporter periplasmic adaptor subunit</fullName>
    </submittedName>
</protein>
<evidence type="ECO:0000313" key="8">
    <source>
        <dbReference type="EMBL" id="OIN57473.1"/>
    </source>
</evidence>
<dbReference type="Pfam" id="PF25876">
    <property type="entry name" value="HH_MFP_RND"/>
    <property type="match status" value="1"/>
</dbReference>
<dbReference type="GO" id="GO:0022857">
    <property type="term" value="F:transmembrane transporter activity"/>
    <property type="evidence" value="ECO:0007669"/>
    <property type="project" value="InterPro"/>
</dbReference>
<dbReference type="Gene3D" id="2.40.30.170">
    <property type="match status" value="1"/>
</dbReference>
<dbReference type="Proteomes" id="UP000181790">
    <property type="component" value="Unassembled WGS sequence"/>
</dbReference>
<evidence type="ECO:0000259" key="6">
    <source>
        <dbReference type="Pfam" id="PF25944"/>
    </source>
</evidence>
<comment type="caution">
    <text evidence="8">The sequence shown here is derived from an EMBL/GenBank/DDBJ whole genome shotgun (WGS) entry which is preliminary data.</text>
</comment>
<dbReference type="PANTHER" id="PTHR30158">
    <property type="entry name" value="ACRA/E-RELATED COMPONENT OF DRUG EFFLUX TRANSPORTER"/>
    <property type="match status" value="1"/>
</dbReference>
<dbReference type="Pfam" id="PF25944">
    <property type="entry name" value="Beta-barrel_RND"/>
    <property type="match status" value="1"/>
</dbReference>
<dbReference type="InterPro" id="IPR006143">
    <property type="entry name" value="RND_pump_MFP"/>
</dbReference>
<dbReference type="PROSITE" id="PS51257">
    <property type="entry name" value="PROKAR_LIPOPROTEIN"/>
    <property type="match status" value="1"/>
</dbReference>
<dbReference type="Gene3D" id="2.40.420.20">
    <property type="match status" value="1"/>
</dbReference>
<dbReference type="InterPro" id="IPR058625">
    <property type="entry name" value="MdtA-like_BSH"/>
</dbReference>
<sequence length="393" mass="43414">MKIHVVTTSMVLAAFFSACTSEEKKNEATTEQVLPVVQLAEQSTTLHREYVGNIEATRNVEIRARVSGFLDKIFVDEGMAVRKGQLLFQINPAEYKTELAKAEAALKSAEAAAKAAEVELGRVKLLVDKKVVSPSELELAKSKLESGKAAIDEAQSAKANASLRLSQASIRAPFDGIINRIPSKMGSLIEEGALLTTVSDIREVYAYFNVSEKEYLEYIRKNKNKPHGEGQLVELVLADDSRYGHKGRIETMESIFEGNSGTIAFRARFDNPEKLLKHGATGKIRLANEVDNAILVPQKAVFEIQDKNYVFVVDKSNKVKMKSFVPKSRLSHYYLVQSGLAPGDRIVYEGIQSIRDGMQITPRLLPPDSLMAVTPSASEIIRNQADEKLTTVQ</sequence>
<dbReference type="Pfam" id="PF25967">
    <property type="entry name" value="RND-MFP_C"/>
    <property type="match status" value="1"/>
</dbReference>
<dbReference type="PANTHER" id="PTHR30158:SF23">
    <property type="entry name" value="MULTIDRUG RESISTANCE PROTEIN MEXA"/>
    <property type="match status" value="1"/>
</dbReference>
<dbReference type="InterPro" id="IPR058626">
    <property type="entry name" value="MdtA-like_b-barrel"/>
</dbReference>
<name>A0A1S2VFG9_9BACT</name>
<dbReference type="GO" id="GO:0005886">
    <property type="term" value="C:plasma membrane"/>
    <property type="evidence" value="ECO:0007669"/>
    <property type="project" value="TreeGrafter"/>
</dbReference>
<organism evidence="8 9">
    <name type="scientific">Arsenicibacter rosenii</name>
    <dbReference type="NCBI Taxonomy" id="1750698"/>
    <lineage>
        <taxon>Bacteria</taxon>
        <taxon>Pseudomonadati</taxon>
        <taxon>Bacteroidota</taxon>
        <taxon>Cytophagia</taxon>
        <taxon>Cytophagales</taxon>
        <taxon>Spirosomataceae</taxon>
        <taxon>Arsenicibacter</taxon>
    </lineage>
</organism>
<feature type="coiled-coil region" evidence="3">
    <location>
        <begin position="99"/>
        <end position="157"/>
    </location>
</feature>
<evidence type="ECO:0000259" key="4">
    <source>
        <dbReference type="Pfam" id="PF25876"/>
    </source>
</evidence>
<dbReference type="Gene3D" id="2.40.50.100">
    <property type="match status" value="1"/>
</dbReference>
<evidence type="ECO:0000259" key="7">
    <source>
        <dbReference type="Pfam" id="PF25967"/>
    </source>
</evidence>
<evidence type="ECO:0000256" key="3">
    <source>
        <dbReference type="SAM" id="Coils"/>
    </source>
</evidence>
<dbReference type="NCBIfam" id="TIGR01730">
    <property type="entry name" value="RND_mfp"/>
    <property type="match status" value="1"/>
</dbReference>
<reference evidence="8 9" key="1">
    <citation type="submission" date="2016-10" db="EMBL/GenBank/DDBJ databases">
        <title>Arsenicibacter rosenii gen. nov., sp. nov., an efficient arsenic-methylating bacterium isolated from an arsenic-contaminated paddy soil.</title>
        <authorList>
            <person name="Huang K."/>
        </authorList>
    </citation>
    <scope>NUCLEOTIDE SEQUENCE [LARGE SCALE GENOMIC DNA]</scope>
    <source>
        <strain evidence="8 9">SM-1</strain>
    </source>
</reference>
<dbReference type="AlphaFoldDB" id="A0A1S2VFG9"/>